<dbReference type="PROSITE" id="PS50014">
    <property type="entry name" value="BROMODOMAIN_2"/>
    <property type="match status" value="1"/>
</dbReference>
<dbReference type="PANTHER" id="PTHR47092:SF1">
    <property type="entry name" value="CHROMATIN REMODELING REGULATOR CECR2"/>
    <property type="match status" value="1"/>
</dbReference>
<feature type="region of interest" description="Disordered" evidence="3">
    <location>
        <begin position="182"/>
        <end position="201"/>
    </location>
</feature>
<evidence type="ECO:0000256" key="2">
    <source>
        <dbReference type="PROSITE-ProRule" id="PRU00035"/>
    </source>
</evidence>
<evidence type="ECO:0000259" key="4">
    <source>
        <dbReference type="PROSITE" id="PS50014"/>
    </source>
</evidence>
<evidence type="ECO:0000256" key="3">
    <source>
        <dbReference type="SAM" id="MobiDB-lite"/>
    </source>
</evidence>
<dbReference type="Gene3D" id="1.20.920.10">
    <property type="entry name" value="Bromodomain-like"/>
    <property type="match status" value="1"/>
</dbReference>
<feature type="region of interest" description="Disordered" evidence="3">
    <location>
        <begin position="708"/>
        <end position="758"/>
    </location>
</feature>
<evidence type="ECO:0000313" key="5">
    <source>
        <dbReference type="EMBL" id="KAJ8298613.1"/>
    </source>
</evidence>
<feature type="region of interest" description="Disordered" evidence="3">
    <location>
        <begin position="813"/>
        <end position="846"/>
    </location>
</feature>
<dbReference type="InterPro" id="IPR018359">
    <property type="entry name" value="Bromodomain_CS"/>
</dbReference>
<reference evidence="5 6" key="1">
    <citation type="submission" date="2022-12" db="EMBL/GenBank/DDBJ databases">
        <title>Chromosome-level genome of Tegillarca granosa.</title>
        <authorList>
            <person name="Kim J."/>
        </authorList>
    </citation>
    <scope>NUCLEOTIDE SEQUENCE [LARGE SCALE GENOMIC DNA]</scope>
    <source>
        <strain evidence="5">Teg-2019</strain>
        <tissue evidence="5">Adductor muscle</tissue>
    </source>
</reference>
<feature type="compositionally biased region" description="Low complexity" evidence="3">
    <location>
        <begin position="897"/>
        <end position="910"/>
    </location>
</feature>
<dbReference type="SMART" id="SM00297">
    <property type="entry name" value="BROMO"/>
    <property type="match status" value="1"/>
</dbReference>
<feature type="region of interest" description="Disordered" evidence="3">
    <location>
        <begin position="784"/>
        <end position="803"/>
    </location>
</feature>
<keyword evidence="6" id="KW-1185">Reference proteome</keyword>
<sequence>MREQRARLIAEGKEIPPELLYTASPFHSKYEDSDRPELDDDTIDGMIKVIESVRDHKDAWPFYDPVDEEVAPGYHDVIKRPMDLSTIDKKLHNRDYRTVKGFISDFNLMFNNCRKFNGLESAVKLYLENDDDYNDEDEDFKMSVQTTEKKMFRPRRAASSRAMDTLHKAMDDDEFERYASLSPPSIDELEQNPDMPHTKRQELPRKRLIPELSSNTRSDCSLPITVAKREPTKMVIDGNVVQFNGKKFLYNYKIAPPKQYPPYEAKEGKTDANIDSDDLIHMPAKTTIRSGVIQYPAAVTRGPDELPFKAKMYTLNGKTLFSTYKQQGLQKWEETLKAGLKTENTGQGHSGLIQTKVLHSKGVPTQININQGTGQVNSTKLVAGHGQSGGTVKITAPTPNAANPQGKTTIQMSGHSIVQKDGQIFIKDSTGKIITQGKPISVQTGTGTRVIKILTTQPIPQNTGQQNIVQQSVAQQNTAPQSGSQQAIQVAGGMLMLPGQQAISTNTTRVVYKGAIQGQSSGQAVLNPLQSSQISKPPAISPAIKTIGSPPGGVTSLLSGQNITTGVLRNIAPSPVHKPSIITSDSGASVLVKSALQNKIEKQARTGPLLVNPNGSVNTDTSEMAIPQAGINIVSHSQNQQLNFVSQSEVNSATLRQSSSSNSSVLSQNINSSDISESTIKAVPTSSPENSSISAIFVKNQTLTIQKNDKSVNNLTPSGRTSETQSKTSQHLEQQIGSSAVSSENLSQNSVISKNDVSESETIIAQPKVLSAEEQFDLLLRGQSSSSSTLPVKRKSDDSQEISAISVTSPSKITKISSSTGEAGEKSGCIQNSPNKSDKMGLFSSLNRDSGNGISINKQASSAIPTNNDQNSTHVSIVKPNSSELTNSRDISTLSGSLQVSPSSQTVTQQNIKCTDSSTKHGQVSPSKGNLFDNFATILKPNDSEKQAQTSLVSHVDTNSISNQLPSSSNNQVPANHKPSLSQGLMDKVSAFAANIQSGSLANRFHININSQSAMSDPSNQQVLLDHLGQIVVPSSMLTMQNEQQQLSEINDVQLNTSINFDPAQFINDPTLLVLLCFLLCSNFACLKDFSWSRRRQELIFNKDNSTNIDNNSIIFLKT</sequence>
<organism evidence="5 6">
    <name type="scientific">Tegillarca granosa</name>
    <name type="common">Malaysian cockle</name>
    <name type="synonym">Anadara granosa</name>
    <dbReference type="NCBI Taxonomy" id="220873"/>
    <lineage>
        <taxon>Eukaryota</taxon>
        <taxon>Metazoa</taxon>
        <taxon>Spiralia</taxon>
        <taxon>Lophotrochozoa</taxon>
        <taxon>Mollusca</taxon>
        <taxon>Bivalvia</taxon>
        <taxon>Autobranchia</taxon>
        <taxon>Pteriomorphia</taxon>
        <taxon>Arcoida</taxon>
        <taxon>Arcoidea</taxon>
        <taxon>Arcidae</taxon>
        <taxon>Tegillarca</taxon>
    </lineage>
</organism>
<evidence type="ECO:0000313" key="6">
    <source>
        <dbReference type="Proteomes" id="UP001217089"/>
    </source>
</evidence>
<dbReference type="EMBL" id="JARBDR010000921">
    <property type="protein sequence ID" value="KAJ8298613.1"/>
    <property type="molecule type" value="Genomic_DNA"/>
</dbReference>
<dbReference type="InterPro" id="IPR029614">
    <property type="entry name" value="CECR2"/>
</dbReference>
<feature type="region of interest" description="Disordered" evidence="3">
    <location>
        <begin position="959"/>
        <end position="978"/>
    </location>
</feature>
<feature type="domain" description="Bromo" evidence="4">
    <location>
        <begin position="54"/>
        <end position="124"/>
    </location>
</feature>
<proteinExistence type="predicted"/>
<evidence type="ECO:0000256" key="1">
    <source>
        <dbReference type="ARBA" id="ARBA00023117"/>
    </source>
</evidence>
<dbReference type="Pfam" id="PF00439">
    <property type="entry name" value="Bromodomain"/>
    <property type="match status" value="1"/>
</dbReference>
<dbReference type="PANTHER" id="PTHR47092">
    <property type="entry name" value="CAT EYE SYNDROME CRITICAL REGION PROTEIN 2"/>
    <property type="match status" value="1"/>
</dbReference>
<keyword evidence="1 2" id="KW-0103">Bromodomain</keyword>
<name>A0ABQ9DZC9_TEGGR</name>
<dbReference type="InterPro" id="IPR001487">
    <property type="entry name" value="Bromodomain"/>
</dbReference>
<accession>A0ABQ9DZC9</accession>
<gene>
    <name evidence="5" type="ORF">KUTeg_022673</name>
</gene>
<dbReference type="SUPFAM" id="SSF47370">
    <property type="entry name" value="Bromodomain"/>
    <property type="match status" value="1"/>
</dbReference>
<dbReference type="Proteomes" id="UP001217089">
    <property type="component" value="Unassembled WGS sequence"/>
</dbReference>
<dbReference type="PRINTS" id="PR00503">
    <property type="entry name" value="BROMODOMAIN"/>
</dbReference>
<dbReference type="InterPro" id="IPR036427">
    <property type="entry name" value="Bromodomain-like_sf"/>
</dbReference>
<feature type="region of interest" description="Disordered" evidence="3">
    <location>
        <begin position="894"/>
        <end position="927"/>
    </location>
</feature>
<feature type="compositionally biased region" description="Polar residues" evidence="3">
    <location>
        <begin position="911"/>
        <end position="927"/>
    </location>
</feature>
<dbReference type="PROSITE" id="PS00633">
    <property type="entry name" value="BROMODOMAIN_1"/>
    <property type="match status" value="1"/>
</dbReference>
<protein>
    <recommendedName>
        <fullName evidence="4">Bromo domain-containing protein</fullName>
    </recommendedName>
</protein>
<comment type="caution">
    <text evidence="5">The sequence shown here is derived from an EMBL/GenBank/DDBJ whole genome shotgun (WGS) entry which is preliminary data.</text>
</comment>